<dbReference type="AlphaFoldDB" id="A0A653CFL6"/>
<feature type="non-terminal residue" evidence="1">
    <location>
        <position position="1"/>
    </location>
</feature>
<protein>
    <submittedName>
        <fullName evidence="1">Uncharacterized protein</fullName>
    </submittedName>
</protein>
<reference evidence="1 2" key="1">
    <citation type="submission" date="2019-01" db="EMBL/GenBank/DDBJ databases">
        <authorList>
            <person name="Sayadi A."/>
        </authorList>
    </citation>
    <scope>NUCLEOTIDE SEQUENCE [LARGE SCALE GENOMIC DNA]</scope>
</reference>
<gene>
    <name evidence="1" type="ORF">CALMAC_LOCUS8697</name>
</gene>
<dbReference type="EMBL" id="CAACVG010007708">
    <property type="protein sequence ID" value="VEN46682.1"/>
    <property type="molecule type" value="Genomic_DNA"/>
</dbReference>
<evidence type="ECO:0000313" key="2">
    <source>
        <dbReference type="Proteomes" id="UP000410492"/>
    </source>
</evidence>
<dbReference type="Proteomes" id="UP000410492">
    <property type="component" value="Unassembled WGS sequence"/>
</dbReference>
<name>A0A653CFL6_CALMS</name>
<evidence type="ECO:0000313" key="1">
    <source>
        <dbReference type="EMBL" id="VEN46682.1"/>
    </source>
</evidence>
<proteinExistence type="predicted"/>
<accession>A0A653CFL6</accession>
<keyword evidence="2" id="KW-1185">Reference proteome</keyword>
<sequence>KFQYTAVYFNKLEIRNWFHLYDRFIPGDNFAKKSIHFVSKRFKSSFIMFIAFIKNHDASSSFCTFRHLGAYMNLFGITANTMGDDFQQK</sequence>
<organism evidence="1 2">
    <name type="scientific">Callosobruchus maculatus</name>
    <name type="common">Southern cowpea weevil</name>
    <name type="synonym">Pulse bruchid</name>
    <dbReference type="NCBI Taxonomy" id="64391"/>
    <lineage>
        <taxon>Eukaryota</taxon>
        <taxon>Metazoa</taxon>
        <taxon>Ecdysozoa</taxon>
        <taxon>Arthropoda</taxon>
        <taxon>Hexapoda</taxon>
        <taxon>Insecta</taxon>
        <taxon>Pterygota</taxon>
        <taxon>Neoptera</taxon>
        <taxon>Endopterygota</taxon>
        <taxon>Coleoptera</taxon>
        <taxon>Polyphaga</taxon>
        <taxon>Cucujiformia</taxon>
        <taxon>Chrysomeloidea</taxon>
        <taxon>Chrysomelidae</taxon>
        <taxon>Bruchinae</taxon>
        <taxon>Bruchini</taxon>
        <taxon>Callosobruchus</taxon>
    </lineage>
</organism>